<name>A0ABW5BXZ4_9BACI</name>
<keyword evidence="2" id="KW-0479">Metal-binding</keyword>
<organism evidence="7 8">
    <name type="scientific">Metabacillus endolithicus</name>
    <dbReference type="NCBI Taxonomy" id="1535204"/>
    <lineage>
        <taxon>Bacteria</taxon>
        <taxon>Bacillati</taxon>
        <taxon>Bacillota</taxon>
        <taxon>Bacilli</taxon>
        <taxon>Bacillales</taxon>
        <taxon>Bacillaceae</taxon>
        <taxon>Metabacillus</taxon>
    </lineage>
</organism>
<dbReference type="InterPro" id="IPR001041">
    <property type="entry name" value="2Fe-2S_ferredoxin-type"/>
</dbReference>
<evidence type="ECO:0000313" key="8">
    <source>
        <dbReference type="Proteomes" id="UP001597318"/>
    </source>
</evidence>
<dbReference type="Pfam" id="PF00111">
    <property type="entry name" value="Fer2"/>
    <property type="match status" value="1"/>
</dbReference>
<accession>A0ABW5BXZ4</accession>
<keyword evidence="4" id="KW-0408">Iron</keyword>
<dbReference type="InterPro" id="IPR012675">
    <property type="entry name" value="Beta-grasp_dom_sf"/>
</dbReference>
<sequence>MKKAKVENKIDLTFELNGQPYHLTVPPTYRLVDILRTDLQLTGTKISCEIGRCGACSVLLNGKVVNSCLVMAYQIQLSTIETIEHVSHQSLHPIQQAFLEEGGLQCGYCTPGMIIALKDLLEQNQQPTDEEVFEHLSGNLCRCTGYTGIIRAVQRYREVVNKKEEIQ</sequence>
<dbReference type="InterPro" id="IPR051452">
    <property type="entry name" value="Diverse_Oxidoreductases"/>
</dbReference>
<gene>
    <name evidence="7" type="ORF">ACFSKK_12370</name>
</gene>
<evidence type="ECO:0000256" key="3">
    <source>
        <dbReference type="ARBA" id="ARBA00023002"/>
    </source>
</evidence>
<proteinExistence type="predicted"/>
<comment type="caution">
    <text evidence="7">The sequence shown here is derived from an EMBL/GenBank/DDBJ whole genome shotgun (WGS) entry which is preliminary data.</text>
</comment>
<reference evidence="8" key="1">
    <citation type="journal article" date="2019" name="Int. J. Syst. Evol. Microbiol.">
        <title>The Global Catalogue of Microorganisms (GCM) 10K type strain sequencing project: providing services to taxonomists for standard genome sequencing and annotation.</title>
        <authorList>
            <consortium name="The Broad Institute Genomics Platform"/>
            <consortium name="The Broad Institute Genome Sequencing Center for Infectious Disease"/>
            <person name="Wu L."/>
            <person name="Ma J."/>
        </authorList>
    </citation>
    <scope>NUCLEOTIDE SEQUENCE [LARGE SCALE GENOMIC DNA]</scope>
    <source>
        <strain evidence="8">CGMCC 1.15474</strain>
    </source>
</reference>
<dbReference type="PANTHER" id="PTHR44379:SF7">
    <property type="entry name" value="XANTHINE DEHYDROGENASE SUBUNIT E-RELATED"/>
    <property type="match status" value="1"/>
</dbReference>
<dbReference type="InterPro" id="IPR002888">
    <property type="entry name" value="2Fe-2S-bd"/>
</dbReference>
<dbReference type="PROSITE" id="PS00197">
    <property type="entry name" value="2FE2S_FER_1"/>
    <property type="match status" value="1"/>
</dbReference>
<evidence type="ECO:0000313" key="7">
    <source>
        <dbReference type="EMBL" id="MFD2214479.1"/>
    </source>
</evidence>
<dbReference type="InterPro" id="IPR036010">
    <property type="entry name" value="2Fe-2S_ferredoxin-like_sf"/>
</dbReference>
<dbReference type="Gene3D" id="3.10.20.30">
    <property type="match status" value="1"/>
</dbReference>
<keyword evidence="3" id="KW-0560">Oxidoreductase</keyword>
<dbReference type="RefSeq" id="WP_247343629.1">
    <property type="nucleotide sequence ID" value="NZ_CP095550.1"/>
</dbReference>
<feature type="domain" description="2Fe-2S ferredoxin-type" evidence="6">
    <location>
        <begin position="10"/>
        <end position="86"/>
    </location>
</feature>
<dbReference type="InterPro" id="IPR006058">
    <property type="entry name" value="2Fe2S_fd_BS"/>
</dbReference>
<evidence type="ECO:0000259" key="6">
    <source>
        <dbReference type="PROSITE" id="PS51085"/>
    </source>
</evidence>
<dbReference type="EMBL" id="JBHUIK010000002">
    <property type="protein sequence ID" value="MFD2214479.1"/>
    <property type="molecule type" value="Genomic_DNA"/>
</dbReference>
<dbReference type="Pfam" id="PF01799">
    <property type="entry name" value="Fer2_2"/>
    <property type="match status" value="1"/>
</dbReference>
<keyword evidence="8" id="KW-1185">Reference proteome</keyword>
<dbReference type="Proteomes" id="UP001597318">
    <property type="component" value="Unassembled WGS sequence"/>
</dbReference>
<keyword evidence="5" id="KW-0411">Iron-sulfur</keyword>
<dbReference type="PROSITE" id="PS51085">
    <property type="entry name" value="2FE2S_FER_2"/>
    <property type="match status" value="1"/>
</dbReference>
<protein>
    <submittedName>
        <fullName evidence="7">(2Fe-2S)-binding protein</fullName>
    </submittedName>
</protein>
<keyword evidence="1" id="KW-0001">2Fe-2S</keyword>
<dbReference type="SUPFAM" id="SSF54292">
    <property type="entry name" value="2Fe-2S ferredoxin-like"/>
    <property type="match status" value="1"/>
</dbReference>
<evidence type="ECO:0000256" key="4">
    <source>
        <dbReference type="ARBA" id="ARBA00023004"/>
    </source>
</evidence>
<evidence type="ECO:0000256" key="1">
    <source>
        <dbReference type="ARBA" id="ARBA00022714"/>
    </source>
</evidence>
<dbReference type="PANTHER" id="PTHR44379">
    <property type="entry name" value="OXIDOREDUCTASE WITH IRON-SULFUR SUBUNIT"/>
    <property type="match status" value="1"/>
</dbReference>
<dbReference type="Gene3D" id="1.10.150.120">
    <property type="entry name" value="[2Fe-2S]-binding domain"/>
    <property type="match status" value="1"/>
</dbReference>
<evidence type="ECO:0000256" key="2">
    <source>
        <dbReference type="ARBA" id="ARBA00022723"/>
    </source>
</evidence>
<dbReference type="InterPro" id="IPR036884">
    <property type="entry name" value="2Fe-2S-bd_dom_sf"/>
</dbReference>
<evidence type="ECO:0000256" key="5">
    <source>
        <dbReference type="ARBA" id="ARBA00023014"/>
    </source>
</evidence>
<dbReference type="SUPFAM" id="SSF47741">
    <property type="entry name" value="CO dehydrogenase ISP C-domain like"/>
    <property type="match status" value="1"/>
</dbReference>